<dbReference type="CTD" id="6751186"/>
<comment type="subcellular location">
    <subcellularLocation>
        <location evidence="1">Membrane</location>
    </subcellularLocation>
</comment>
<evidence type="ECO:0000256" key="2">
    <source>
        <dbReference type="ARBA" id="ARBA00010131"/>
    </source>
</evidence>
<dbReference type="AlphaFoldDB" id="B3RP61"/>
<evidence type="ECO:0000313" key="8">
    <source>
        <dbReference type="Proteomes" id="UP000009022"/>
    </source>
</evidence>
<evidence type="ECO:0008006" key="9">
    <source>
        <dbReference type="Google" id="ProtNLM"/>
    </source>
</evidence>
<gene>
    <name evidence="7" type="ORF">TRIADDRAFT_53416</name>
</gene>
<evidence type="ECO:0000256" key="3">
    <source>
        <dbReference type="ARBA" id="ARBA00022692"/>
    </source>
</evidence>
<dbReference type="GeneID" id="6751186"/>
<dbReference type="InParanoid" id="B3RP61"/>
<dbReference type="Proteomes" id="UP000009022">
    <property type="component" value="Unassembled WGS sequence"/>
</dbReference>
<dbReference type="RefSeq" id="XP_002109410.1">
    <property type="nucleotide sequence ID" value="XM_002109374.1"/>
</dbReference>
<comment type="similarity">
    <text evidence="2">Belongs to the ODR-4 family.</text>
</comment>
<evidence type="ECO:0000256" key="1">
    <source>
        <dbReference type="ARBA" id="ARBA00004370"/>
    </source>
</evidence>
<dbReference type="EMBL" id="DS985242">
    <property type="protein sequence ID" value="EDV27576.1"/>
    <property type="molecule type" value="Genomic_DNA"/>
</dbReference>
<keyword evidence="8" id="KW-1185">Reference proteome</keyword>
<dbReference type="HOGENOM" id="CLU_043811_0_0_1"/>
<organism evidence="7 8">
    <name type="scientific">Trichoplax adhaerens</name>
    <name type="common">Trichoplax reptans</name>
    <dbReference type="NCBI Taxonomy" id="10228"/>
    <lineage>
        <taxon>Eukaryota</taxon>
        <taxon>Metazoa</taxon>
        <taxon>Placozoa</taxon>
        <taxon>Uniplacotomia</taxon>
        <taxon>Trichoplacea</taxon>
        <taxon>Trichoplacidae</taxon>
        <taxon>Trichoplax</taxon>
    </lineage>
</organism>
<evidence type="ECO:0000313" key="7">
    <source>
        <dbReference type="EMBL" id="EDV27576.1"/>
    </source>
</evidence>
<dbReference type="PANTHER" id="PTHR33966">
    <property type="entry name" value="PROTEIN ODR-4 HOMOLOG"/>
    <property type="match status" value="1"/>
</dbReference>
<dbReference type="eggNOG" id="KOG4703">
    <property type="taxonomic scope" value="Eukaryota"/>
</dbReference>
<reference evidence="7 8" key="1">
    <citation type="journal article" date="2008" name="Nature">
        <title>The Trichoplax genome and the nature of placozoans.</title>
        <authorList>
            <person name="Srivastava M."/>
            <person name="Begovic E."/>
            <person name="Chapman J."/>
            <person name="Putnam N.H."/>
            <person name="Hellsten U."/>
            <person name="Kawashima T."/>
            <person name="Kuo A."/>
            <person name="Mitros T."/>
            <person name="Salamov A."/>
            <person name="Carpenter M.L."/>
            <person name="Signorovitch A.Y."/>
            <person name="Moreno M.A."/>
            <person name="Kamm K."/>
            <person name="Grimwood J."/>
            <person name="Schmutz J."/>
            <person name="Shapiro H."/>
            <person name="Grigoriev I.V."/>
            <person name="Buss L.W."/>
            <person name="Schierwater B."/>
            <person name="Dellaporta S.L."/>
            <person name="Rokhsar D.S."/>
        </authorList>
    </citation>
    <scope>NUCLEOTIDE SEQUENCE [LARGE SCALE GENOMIC DNA]</scope>
    <source>
        <strain evidence="7 8">Grell-BS-1999</strain>
    </source>
</reference>
<dbReference type="Pfam" id="PF14778">
    <property type="entry name" value="ODR4-like"/>
    <property type="match status" value="1"/>
</dbReference>
<dbReference type="PhylomeDB" id="B3RP61"/>
<sequence>MQNERSVYLAMCHSNAVVMAILTCFSPSWKLISMGLTVIGEDSVENYLFSLFGKVPLEIGLLIGQNFGQKAYIVSPIRTPDPEELSDEQSEEPKKAQPKSLDQFDIGWVAEHARQVNSSLPGGIKVVGIYVFASPDVIQSGINGRLKQILNAAWKANRLEMQHATSVVDNKSLCPGNGILLYVSSNTKKISCKSFDINNPHTSAQPTDWKCQNFIGRCHYLRCAFLADASIMVRSSSSGNLSNEIMVSLTNVNKQLTAAHAMINSELREPSQLLVNIANATTKPQEADYKYAININGEMDCFAYVHNKATVAEAIHVIIKK</sequence>
<accession>B3RP61</accession>
<feature type="transmembrane region" description="Helical" evidence="6">
    <location>
        <begin position="6"/>
        <end position="25"/>
    </location>
</feature>
<keyword evidence="3 6" id="KW-0812">Transmembrane</keyword>
<keyword evidence="5 6" id="KW-0472">Membrane</keyword>
<protein>
    <recommendedName>
        <fullName evidence="9">Protein odr-4 homolog</fullName>
    </recommendedName>
</protein>
<proteinExistence type="inferred from homology"/>
<dbReference type="OrthoDB" id="21458at2759"/>
<keyword evidence="4 6" id="KW-1133">Transmembrane helix</keyword>
<name>B3RP61_TRIAD</name>
<dbReference type="KEGG" id="tad:TRIADDRAFT_53416"/>
<dbReference type="STRING" id="10228.B3RP61"/>
<dbReference type="OMA" id="HAMINSE"/>
<evidence type="ECO:0000256" key="6">
    <source>
        <dbReference type="SAM" id="Phobius"/>
    </source>
</evidence>
<evidence type="ECO:0000256" key="4">
    <source>
        <dbReference type="ARBA" id="ARBA00022989"/>
    </source>
</evidence>
<dbReference type="GO" id="GO:0016020">
    <property type="term" value="C:membrane"/>
    <property type="evidence" value="ECO:0007669"/>
    <property type="project" value="UniProtKB-SubCell"/>
</dbReference>
<dbReference type="InterPro" id="IPR029454">
    <property type="entry name" value="ODR-4-like"/>
</dbReference>
<evidence type="ECO:0000256" key="5">
    <source>
        <dbReference type="ARBA" id="ARBA00023136"/>
    </source>
</evidence>
<dbReference type="PANTHER" id="PTHR33966:SF1">
    <property type="entry name" value="PROTEIN ODR-4 HOMOLOG"/>
    <property type="match status" value="1"/>
</dbReference>